<sequence>MVEQLNRRCGLPERLTFVEDPVGFPMVQIQHPDATARISLYGGQVLSFQPKSQAEDLLFLSSQAIFQRGTAIRGGIPLCWPWFGPDPDQQGRPSHGLARTQFWTVLKTDCLPEGAIEVQLGLTSDDHTLEIWPVPFQLRLTVTLSQTLHLSLESMNLGDQTLRMTQALHTYLRIGGLQQMRITGLADTDYLDKVDQYRRKFQTGDLVIAGEVDRIYLTPPPTVQIHDPVLRRTLRVTSSGGNAVVVWNPGPAGRLKDLGSQDYEQFVCVETANAGGNPVELAPREAYTICALYQVD</sequence>
<dbReference type="Gene3D" id="2.70.98.10">
    <property type="match status" value="1"/>
</dbReference>
<evidence type="ECO:0000256" key="3">
    <source>
        <dbReference type="ARBA" id="ARBA00023235"/>
    </source>
</evidence>
<dbReference type="Proteomes" id="UP000031561">
    <property type="component" value="Unassembled WGS sequence"/>
</dbReference>
<dbReference type="InterPro" id="IPR008183">
    <property type="entry name" value="Aldose_1/G6P_1-epimerase"/>
</dbReference>
<comment type="catalytic activity">
    <reaction evidence="1">
        <text>alpha-D-glucose 6-phosphate = beta-D-glucose 6-phosphate</text>
        <dbReference type="Rhea" id="RHEA:16249"/>
        <dbReference type="ChEBI" id="CHEBI:58225"/>
        <dbReference type="ChEBI" id="CHEBI:58247"/>
        <dbReference type="EC" id="5.1.3.15"/>
    </reaction>
</comment>
<dbReference type="GO" id="GO:0030246">
    <property type="term" value="F:carbohydrate binding"/>
    <property type="evidence" value="ECO:0007669"/>
    <property type="project" value="UniProtKB-UniRule"/>
</dbReference>
<dbReference type="EMBL" id="JTHE03000103">
    <property type="protein sequence ID" value="MCM1984712.1"/>
    <property type="molecule type" value="Genomic_DNA"/>
</dbReference>
<dbReference type="InterPro" id="IPR025532">
    <property type="entry name" value="G6P_1-epimerase"/>
</dbReference>
<accession>A0ABD4T801</accession>
<dbReference type="Pfam" id="PF01263">
    <property type="entry name" value="Aldose_epim"/>
    <property type="match status" value="1"/>
</dbReference>
<dbReference type="AlphaFoldDB" id="A0ABD4T801"/>
<proteinExistence type="inferred from homology"/>
<protein>
    <recommendedName>
        <fullName evidence="4">Putative glucose-6-phosphate 1-epimerase</fullName>
        <ecNumber evidence="4">5.1.3.15</ecNumber>
    </recommendedName>
</protein>
<gene>
    <name evidence="6" type="ORF">QQ91_0017960</name>
</gene>
<comment type="caution">
    <text evidence="6">The sequence shown here is derived from an EMBL/GenBank/DDBJ whole genome shotgun (WGS) entry which is preliminary data.</text>
</comment>
<evidence type="ECO:0000313" key="7">
    <source>
        <dbReference type="Proteomes" id="UP000031561"/>
    </source>
</evidence>
<dbReference type="GO" id="GO:0047938">
    <property type="term" value="F:glucose-6-phosphate 1-epimerase activity"/>
    <property type="evidence" value="ECO:0007669"/>
    <property type="project" value="UniProtKB-UniRule"/>
</dbReference>
<name>A0ABD4T801_9CYAN</name>
<dbReference type="EC" id="5.1.3.15" evidence="4"/>
<evidence type="ECO:0000256" key="1">
    <source>
        <dbReference type="ARBA" id="ARBA00001096"/>
    </source>
</evidence>
<dbReference type="RefSeq" id="WP_166276854.1">
    <property type="nucleotide sequence ID" value="NZ_JTHE03000103.1"/>
</dbReference>
<evidence type="ECO:0000256" key="5">
    <source>
        <dbReference type="PIRSR" id="PIRSR016020-1"/>
    </source>
</evidence>
<evidence type="ECO:0000256" key="4">
    <source>
        <dbReference type="PIRNR" id="PIRNR016020"/>
    </source>
</evidence>
<keyword evidence="7" id="KW-1185">Reference proteome</keyword>
<dbReference type="SUPFAM" id="SSF74650">
    <property type="entry name" value="Galactose mutarotase-like"/>
    <property type="match status" value="1"/>
</dbReference>
<reference evidence="6 7" key="1">
    <citation type="journal article" date="2015" name="Genome Announc.">
        <title>Draft Genome Sequence of Filamentous Marine Cyanobacterium Lyngbya confervoides Strain BDU141951.</title>
        <authorList>
            <person name="Chandrababunaidu M.M."/>
            <person name="Sen D."/>
            <person name="Tripathy S."/>
        </authorList>
    </citation>
    <scope>NUCLEOTIDE SEQUENCE [LARGE SCALE GENOMIC DNA]</scope>
    <source>
        <strain evidence="6 7">BDU141951</strain>
    </source>
</reference>
<feature type="active site" evidence="5">
    <location>
        <position position="270"/>
    </location>
</feature>
<dbReference type="InterPro" id="IPR011013">
    <property type="entry name" value="Gal_mutarotase_sf_dom"/>
</dbReference>
<dbReference type="PIRSF" id="PIRSF016020">
    <property type="entry name" value="PHexose_mutarotase"/>
    <property type="match status" value="1"/>
</dbReference>
<dbReference type="InterPro" id="IPR014718">
    <property type="entry name" value="GH-type_carb-bd"/>
</dbReference>
<organism evidence="6 7">
    <name type="scientific">Lyngbya confervoides BDU141951</name>
    <dbReference type="NCBI Taxonomy" id="1574623"/>
    <lineage>
        <taxon>Bacteria</taxon>
        <taxon>Bacillati</taxon>
        <taxon>Cyanobacteriota</taxon>
        <taxon>Cyanophyceae</taxon>
        <taxon>Oscillatoriophycideae</taxon>
        <taxon>Oscillatoriales</taxon>
        <taxon>Microcoleaceae</taxon>
        <taxon>Lyngbya</taxon>
    </lineage>
</organism>
<comment type="similarity">
    <text evidence="2 4">Belongs to the glucose-6-phosphate 1-epimerase family.</text>
</comment>
<feature type="active site" evidence="5">
    <location>
        <position position="169"/>
    </location>
</feature>
<dbReference type="PANTHER" id="PTHR11122">
    <property type="entry name" value="APOSPORY-ASSOCIATED PROTEIN C-RELATED"/>
    <property type="match status" value="1"/>
</dbReference>
<evidence type="ECO:0000313" key="6">
    <source>
        <dbReference type="EMBL" id="MCM1984712.1"/>
    </source>
</evidence>
<dbReference type="PANTHER" id="PTHR11122:SF13">
    <property type="entry name" value="GLUCOSE-6-PHOSPHATE 1-EPIMERASE"/>
    <property type="match status" value="1"/>
</dbReference>
<dbReference type="CDD" id="cd09020">
    <property type="entry name" value="D-hex-6-P-epi_like"/>
    <property type="match status" value="1"/>
</dbReference>
<evidence type="ECO:0000256" key="2">
    <source>
        <dbReference type="ARBA" id="ARBA00005866"/>
    </source>
</evidence>
<keyword evidence="3 4" id="KW-0413">Isomerase</keyword>